<gene>
    <name evidence="1" type="ORF">ENV62_08765</name>
</gene>
<organism evidence="1">
    <name type="scientific">Desulfobacca acetoxidans</name>
    <dbReference type="NCBI Taxonomy" id="60893"/>
    <lineage>
        <taxon>Bacteria</taxon>
        <taxon>Pseudomonadati</taxon>
        <taxon>Thermodesulfobacteriota</taxon>
        <taxon>Desulfobaccia</taxon>
        <taxon>Desulfobaccales</taxon>
        <taxon>Desulfobaccaceae</taxon>
        <taxon>Desulfobacca</taxon>
    </lineage>
</organism>
<comment type="caution">
    <text evidence="1">The sequence shown here is derived from an EMBL/GenBank/DDBJ whole genome shotgun (WGS) entry which is preliminary data.</text>
</comment>
<evidence type="ECO:0000313" key="1">
    <source>
        <dbReference type="EMBL" id="HGB15311.1"/>
    </source>
</evidence>
<reference evidence="1" key="1">
    <citation type="journal article" date="2020" name="mSystems">
        <title>Genome- and Community-Level Interaction Insights into Carbon Utilization and Element Cycling Functions of Hydrothermarchaeota in Hydrothermal Sediment.</title>
        <authorList>
            <person name="Zhou Z."/>
            <person name="Liu Y."/>
            <person name="Xu W."/>
            <person name="Pan J."/>
            <person name="Luo Z.H."/>
            <person name="Li M."/>
        </authorList>
    </citation>
    <scope>NUCLEOTIDE SEQUENCE [LARGE SCALE GENOMIC DNA]</scope>
    <source>
        <strain evidence="1">SpSt-776</strain>
    </source>
</reference>
<accession>A0A7C3WK78</accession>
<protein>
    <recommendedName>
        <fullName evidence="2">Flagellar protein FlgJ N-terminal domain-containing protein</fullName>
    </recommendedName>
</protein>
<dbReference type="AlphaFoldDB" id="A0A7C3WK78"/>
<proteinExistence type="predicted"/>
<dbReference type="EMBL" id="DTHB01000053">
    <property type="protein sequence ID" value="HGB15311.1"/>
    <property type="molecule type" value="Genomic_DNA"/>
</dbReference>
<evidence type="ECO:0008006" key="2">
    <source>
        <dbReference type="Google" id="ProtNLM"/>
    </source>
</evidence>
<sequence>MVSLSSGLMPWGPTGPAGLSSLPGLALPGRVSKDRRTLVQAAVEVETDFLTLLLANLRKSLVQSLASSKAESGSGYQSLAEHHLAKAMALGGGLGLSRWIFLDLGDRISGAY</sequence>
<name>A0A7C3WK78_9BACT</name>